<dbReference type="PANTHER" id="PTHR43877">
    <property type="entry name" value="AMINOALKYLPHOSPHONATE N-ACETYLTRANSFERASE-RELATED-RELATED"/>
    <property type="match status" value="1"/>
</dbReference>
<dbReference type="EMBL" id="JBHUGF010000010">
    <property type="protein sequence ID" value="MFD1990283.1"/>
    <property type="molecule type" value="Genomic_DNA"/>
</dbReference>
<evidence type="ECO:0000256" key="2">
    <source>
        <dbReference type="ARBA" id="ARBA00023315"/>
    </source>
</evidence>
<dbReference type="Pfam" id="PF00583">
    <property type="entry name" value="Acetyltransf_1"/>
    <property type="match status" value="1"/>
</dbReference>
<keyword evidence="1 4" id="KW-0808">Transferase</keyword>
<gene>
    <name evidence="4" type="ORF">ACFSGI_09965</name>
</gene>
<keyword evidence="2 4" id="KW-0012">Acyltransferase</keyword>
<organism evidence="4 5">
    <name type="scientific">Paenibacillus nicotianae</name>
    <dbReference type="NCBI Taxonomy" id="1526551"/>
    <lineage>
        <taxon>Bacteria</taxon>
        <taxon>Bacillati</taxon>
        <taxon>Bacillota</taxon>
        <taxon>Bacilli</taxon>
        <taxon>Bacillales</taxon>
        <taxon>Paenibacillaceae</taxon>
        <taxon>Paenibacillus</taxon>
    </lineage>
</organism>
<evidence type="ECO:0000256" key="1">
    <source>
        <dbReference type="ARBA" id="ARBA00022679"/>
    </source>
</evidence>
<evidence type="ECO:0000259" key="3">
    <source>
        <dbReference type="PROSITE" id="PS51186"/>
    </source>
</evidence>
<dbReference type="InterPro" id="IPR016181">
    <property type="entry name" value="Acyl_CoA_acyltransferase"/>
</dbReference>
<dbReference type="GO" id="GO:0016746">
    <property type="term" value="F:acyltransferase activity"/>
    <property type="evidence" value="ECO:0007669"/>
    <property type="project" value="UniProtKB-KW"/>
</dbReference>
<dbReference type="Gene3D" id="3.40.630.30">
    <property type="match status" value="1"/>
</dbReference>
<keyword evidence="5" id="KW-1185">Reference proteome</keyword>
<dbReference type="SUPFAM" id="SSF55729">
    <property type="entry name" value="Acyl-CoA N-acyltransferases (Nat)"/>
    <property type="match status" value="1"/>
</dbReference>
<sequence>MTQIDTIRIVSYEPRFAASIAEMWNASHESWGGDNTVQTEEMILKEHHNHTHIDVFLAVKDDEVVGYCSFSHYKEDTGALYIPLLNVRPDYHGYKIGKRLVLRAVEETIQRGWPRLDLYTWPGNIKAVPTYKKAGFFWERRDDTTHLINLIPAVLQTPAVQPYFEQIDWYTDSTREIITEPDGRQEYRFDYFTYAWHKGDLQLKMEYERTGRGLRLIETNDYIIQATIPVAHQLPFGTEYPIIYEAINKTGQPLSLEIKSIPNDAIAFELQESRTVASHTTIEGHFQIMPIEEEQDPFQTHPVVEAELMINGKSATFKIGVEPKFPVRLKVEAPHRTFMVGENIQLQLTVENEYDRQITYYMKCPDDHILSFQDAVISIEVPARSRRCITLPATLLHYGIWHHSIPIYTQPECTEESKILEQYISLVFPGIQSAFGGETAKDWIISNGKYSIHLNKINNNLMIYEGTEEALRLFHPKFGLPYKNEFQKNRASQVTFRYEDAMIMEARYNVATIGVILTTIIQLHANGMVSRYYTIENQQEQERNEPLFLKEHFRFPLENSIIPYRNQYIHTAKGSDASENDYWEANDITENWLFAHTSDSTCGVTWSADTTLTKDLWLYAFEHPLSLHNIGDQVATPALQFAIGTWNNWQDFRRFAVQEHSDRNLTTTASLECKVNQGNPFVQQSVDVQITEHKNTILDGTLLISSQFNSVEQTSYDLSKTLELHDFQVQLPIQNSSPIDVLTLQLDMDSYVLEEQHLVFPVSEQVIMQEVISTEHGDVHTVRNGVLEFQARQSFAPTLFSLKYDGLEWLDSSFPQPIAKSWWNPWIGGISLEVHGLSQRTLLEEERIVEFTEVKDNIGNTWSGICITVHIKQNAKLKGLSFQQYYVTLPGVPVLCHFIKLDQQTGTTLSPFGANHFSFYKVSEEIKEAKAYVKNETKEDIIYKAGRVQYETEAKDKIIRFGSNERKEKLLFVDHPENESCAVFVNTHLVASVAISKIFANNNEEVWGKPQFYIISDIDIPDSTLADLFNIQFDFNHATNDSEGSTP</sequence>
<comment type="caution">
    <text evidence="4">The sequence shown here is derived from an EMBL/GenBank/DDBJ whole genome shotgun (WGS) entry which is preliminary data.</text>
</comment>
<dbReference type="RefSeq" id="WP_204823985.1">
    <property type="nucleotide sequence ID" value="NZ_JBHUGF010000010.1"/>
</dbReference>
<feature type="domain" description="N-acetyltransferase" evidence="3">
    <location>
        <begin position="7"/>
        <end position="158"/>
    </location>
</feature>
<dbReference type="InterPro" id="IPR000182">
    <property type="entry name" value="GNAT_dom"/>
</dbReference>
<name>A0ABW4UUI2_9BACL</name>
<accession>A0ABW4UUI2</accession>
<protein>
    <submittedName>
        <fullName evidence="4">GNAT family N-acetyltransferase</fullName>
        <ecNumber evidence="4">2.3.-.-</ecNumber>
    </submittedName>
</protein>
<dbReference type="EC" id="2.3.-.-" evidence="4"/>
<dbReference type="PROSITE" id="PS51186">
    <property type="entry name" value="GNAT"/>
    <property type="match status" value="1"/>
</dbReference>
<evidence type="ECO:0000313" key="5">
    <source>
        <dbReference type="Proteomes" id="UP001597403"/>
    </source>
</evidence>
<dbReference type="InterPro" id="IPR050832">
    <property type="entry name" value="Bact_Acetyltransf"/>
</dbReference>
<reference evidence="5" key="1">
    <citation type="journal article" date="2019" name="Int. J. Syst. Evol. Microbiol.">
        <title>The Global Catalogue of Microorganisms (GCM) 10K type strain sequencing project: providing services to taxonomists for standard genome sequencing and annotation.</title>
        <authorList>
            <consortium name="The Broad Institute Genomics Platform"/>
            <consortium name="The Broad Institute Genome Sequencing Center for Infectious Disease"/>
            <person name="Wu L."/>
            <person name="Ma J."/>
        </authorList>
    </citation>
    <scope>NUCLEOTIDE SEQUENCE [LARGE SCALE GENOMIC DNA]</scope>
    <source>
        <strain evidence="5">CGMCC 1.15067</strain>
    </source>
</reference>
<evidence type="ECO:0000313" key="4">
    <source>
        <dbReference type="EMBL" id="MFD1990283.1"/>
    </source>
</evidence>
<dbReference type="Proteomes" id="UP001597403">
    <property type="component" value="Unassembled WGS sequence"/>
</dbReference>
<proteinExistence type="predicted"/>
<dbReference type="CDD" id="cd04301">
    <property type="entry name" value="NAT_SF"/>
    <property type="match status" value="1"/>
</dbReference>